<feature type="chain" id="PRO_5021868936" evidence="1">
    <location>
        <begin position="18"/>
        <end position="54"/>
    </location>
</feature>
<protein>
    <submittedName>
        <fullName evidence="2">Uncharacterized protein</fullName>
    </submittedName>
</protein>
<reference evidence="2 3" key="1">
    <citation type="journal article" date="2019" name="Appl. Microbiol. Biotechnol.">
        <title>Genome sequence of Isaria javanica and comparative genome analysis insights into family S53 peptidase evolution in fungal entomopathogens.</title>
        <authorList>
            <person name="Lin R."/>
            <person name="Zhang X."/>
            <person name="Xin B."/>
            <person name="Zou M."/>
            <person name="Gao Y."/>
            <person name="Qin F."/>
            <person name="Hu Q."/>
            <person name="Xie B."/>
            <person name="Cheng X."/>
        </authorList>
    </citation>
    <scope>NUCLEOTIDE SEQUENCE [LARGE SCALE GENOMIC DNA]</scope>
    <source>
        <strain evidence="2 3">IJ1G</strain>
    </source>
</reference>
<feature type="signal peptide" evidence="1">
    <location>
        <begin position="1"/>
        <end position="17"/>
    </location>
</feature>
<dbReference type="EMBL" id="SPUK01000008">
    <property type="protein sequence ID" value="TQV95437.1"/>
    <property type="molecule type" value="Genomic_DNA"/>
</dbReference>
<dbReference type="AlphaFoldDB" id="A0A545V168"/>
<proteinExistence type="predicted"/>
<evidence type="ECO:0000313" key="3">
    <source>
        <dbReference type="Proteomes" id="UP000315783"/>
    </source>
</evidence>
<keyword evidence="3" id="KW-1185">Reference proteome</keyword>
<accession>A0A545V168</accession>
<evidence type="ECO:0000256" key="1">
    <source>
        <dbReference type="SAM" id="SignalP"/>
    </source>
</evidence>
<gene>
    <name evidence="2" type="ORF">IF1G_06424</name>
</gene>
<sequence>MVTALVLYICSLTPVLSAPADGVATGKWAGSIASQVARSLASQKRKVQWLCFQS</sequence>
<name>A0A545V168_9HYPO</name>
<dbReference type="Proteomes" id="UP000315783">
    <property type="component" value="Unassembled WGS sequence"/>
</dbReference>
<keyword evidence="1" id="KW-0732">Signal</keyword>
<comment type="caution">
    <text evidence="2">The sequence shown here is derived from an EMBL/GenBank/DDBJ whole genome shotgun (WGS) entry which is preliminary data.</text>
</comment>
<organism evidence="2 3">
    <name type="scientific">Cordyceps javanica</name>
    <dbReference type="NCBI Taxonomy" id="43265"/>
    <lineage>
        <taxon>Eukaryota</taxon>
        <taxon>Fungi</taxon>
        <taxon>Dikarya</taxon>
        <taxon>Ascomycota</taxon>
        <taxon>Pezizomycotina</taxon>
        <taxon>Sordariomycetes</taxon>
        <taxon>Hypocreomycetidae</taxon>
        <taxon>Hypocreales</taxon>
        <taxon>Cordycipitaceae</taxon>
        <taxon>Cordyceps</taxon>
    </lineage>
</organism>
<evidence type="ECO:0000313" key="2">
    <source>
        <dbReference type="EMBL" id="TQV95437.1"/>
    </source>
</evidence>